<dbReference type="AlphaFoldDB" id="A0A7U4QIX8"/>
<name>A0A7U4QIX8_DESA2</name>
<dbReference type="RefSeq" id="WP_066060493.1">
    <property type="nucleotide sequence ID" value="NZ_CP013015.1"/>
</dbReference>
<keyword evidence="2" id="KW-1185">Reference proteome</keyword>
<dbReference type="OrthoDB" id="5372487at2"/>
<sequence length="127" mass="14435">MDHVPILILDANQRSALAATRSLGKKGIPVIVADEKKETLSSVSKYCKESFVYPSPYNSPDVFIETIAKEVTKRKIHIIFPMTDITTYLLLKYKHKFNAIIPFGSLDAFNTLSNKWISFKNTLKKEI</sequence>
<reference evidence="1 2" key="1">
    <citation type="submission" date="2015-10" db="EMBL/GenBank/DDBJ databases">
        <title>Candidatus Desulfofervidus auxilii, a hydrogenotrophic sulfate-reducing bacterium involved in the thermophilic anaerobic oxidation of methane.</title>
        <authorList>
            <person name="Krukenberg V."/>
            <person name="Richter M."/>
            <person name="Wegener G."/>
        </authorList>
    </citation>
    <scope>NUCLEOTIDE SEQUENCE [LARGE SCALE GENOMIC DNA]</scope>
    <source>
        <strain evidence="1 2">HS1</strain>
    </source>
</reference>
<organism evidence="1 2">
    <name type="scientific">Desulfofervidus auxilii</name>
    <dbReference type="NCBI Taxonomy" id="1621989"/>
    <lineage>
        <taxon>Bacteria</taxon>
        <taxon>Pseudomonadati</taxon>
        <taxon>Thermodesulfobacteriota</taxon>
        <taxon>Candidatus Desulfofervidia</taxon>
        <taxon>Candidatus Desulfofervidales</taxon>
        <taxon>Candidatus Desulfofervidaceae</taxon>
        <taxon>Candidatus Desulfofervidus</taxon>
    </lineage>
</organism>
<protein>
    <recommendedName>
        <fullName evidence="3">ATP-grasp domain-containing protein</fullName>
    </recommendedName>
</protein>
<proteinExistence type="predicted"/>
<dbReference type="EMBL" id="CP013015">
    <property type="protein sequence ID" value="AMM40198.1"/>
    <property type="molecule type" value="Genomic_DNA"/>
</dbReference>
<dbReference type="Gene3D" id="3.40.50.20">
    <property type="match status" value="1"/>
</dbReference>
<evidence type="ECO:0008006" key="3">
    <source>
        <dbReference type="Google" id="ProtNLM"/>
    </source>
</evidence>
<gene>
    <name evidence="1" type="ORF">HS1_000392</name>
</gene>
<evidence type="ECO:0000313" key="2">
    <source>
        <dbReference type="Proteomes" id="UP000070560"/>
    </source>
</evidence>
<evidence type="ECO:0000313" key="1">
    <source>
        <dbReference type="EMBL" id="AMM40198.1"/>
    </source>
</evidence>
<accession>A0A7U4QIX8</accession>
<dbReference type="Proteomes" id="UP000070560">
    <property type="component" value="Chromosome"/>
</dbReference>
<dbReference type="KEGG" id="daw:HS1_000392"/>